<dbReference type="EMBL" id="UZAM01018794">
    <property type="protein sequence ID" value="VDP51745.1"/>
    <property type="molecule type" value="Genomic_DNA"/>
</dbReference>
<keyword evidence="6" id="KW-0762">Sugar transport</keyword>
<protein>
    <recommendedName>
        <fullName evidence="3">Sugar transporter SWEET1</fullName>
    </recommendedName>
</protein>
<proteinExistence type="inferred from homology"/>
<accession>A0A183JA83</accession>
<evidence type="ECO:0000313" key="13">
    <source>
        <dbReference type="Proteomes" id="UP000270296"/>
    </source>
</evidence>
<sequence length="177" mass="20137">MDFVDIVALVATVSTIGMFLVGICYFWLQYGFLKQDRTIILVNTIGLVLQLLYTLIFYLYANSKRQITTLIFISAVACSCLSVYLRYMSRDLETVTSQLGMMCLLLNILNFAAPFAVLVRIHIDCPFNFPTALCHCINSVLFTDKSACWSVSFYEFQCEYKLCLHFITVPVKALLSL</sequence>
<dbReference type="AlphaFoldDB" id="A0A183JA83"/>
<dbReference type="GO" id="GO:0005886">
    <property type="term" value="C:plasma membrane"/>
    <property type="evidence" value="ECO:0007669"/>
    <property type="project" value="UniProtKB-SubCell"/>
</dbReference>
<organism evidence="14">
    <name type="scientific">Soboliphyme baturini</name>
    <dbReference type="NCBI Taxonomy" id="241478"/>
    <lineage>
        <taxon>Eukaryota</taxon>
        <taxon>Metazoa</taxon>
        <taxon>Ecdysozoa</taxon>
        <taxon>Nematoda</taxon>
        <taxon>Enoplea</taxon>
        <taxon>Dorylaimia</taxon>
        <taxon>Dioctophymatida</taxon>
        <taxon>Dioctophymatoidea</taxon>
        <taxon>Soboliphymatidae</taxon>
        <taxon>Soboliphyme</taxon>
    </lineage>
</organism>
<dbReference type="InterPro" id="IPR004316">
    <property type="entry name" value="SWEET_rpt"/>
</dbReference>
<evidence type="ECO:0000256" key="1">
    <source>
        <dbReference type="ARBA" id="ARBA00004651"/>
    </source>
</evidence>
<evidence type="ECO:0000313" key="12">
    <source>
        <dbReference type="EMBL" id="VDP51745.1"/>
    </source>
</evidence>
<evidence type="ECO:0000256" key="8">
    <source>
        <dbReference type="ARBA" id="ARBA00022737"/>
    </source>
</evidence>
<reference evidence="14" key="1">
    <citation type="submission" date="2016-06" db="UniProtKB">
        <authorList>
            <consortium name="WormBaseParasite"/>
        </authorList>
    </citation>
    <scope>IDENTIFICATION</scope>
</reference>
<evidence type="ECO:0000256" key="10">
    <source>
        <dbReference type="ARBA" id="ARBA00023136"/>
    </source>
</evidence>
<evidence type="ECO:0000256" key="3">
    <source>
        <dbReference type="ARBA" id="ARBA00021741"/>
    </source>
</evidence>
<feature type="transmembrane region" description="Helical" evidence="11">
    <location>
        <begin position="6"/>
        <end position="28"/>
    </location>
</feature>
<dbReference type="Proteomes" id="UP000270296">
    <property type="component" value="Unassembled WGS sequence"/>
</dbReference>
<evidence type="ECO:0000256" key="7">
    <source>
        <dbReference type="ARBA" id="ARBA00022692"/>
    </source>
</evidence>
<feature type="transmembrane region" description="Helical" evidence="11">
    <location>
        <begin position="99"/>
        <end position="119"/>
    </location>
</feature>
<keyword evidence="9 11" id="KW-1133">Transmembrane helix</keyword>
<dbReference type="InterPro" id="IPR047664">
    <property type="entry name" value="SWEET"/>
</dbReference>
<dbReference type="Gene3D" id="1.20.1280.290">
    <property type="match status" value="1"/>
</dbReference>
<dbReference type="WBParaSite" id="SBAD_0001319401-mRNA-1">
    <property type="protein sequence ID" value="SBAD_0001319401-mRNA-1"/>
    <property type="gene ID" value="SBAD_0001319401"/>
</dbReference>
<gene>
    <name evidence="12" type="ORF">SBAD_LOCUS12781</name>
</gene>
<keyword evidence="7 11" id="KW-0812">Transmembrane</keyword>
<evidence type="ECO:0000256" key="11">
    <source>
        <dbReference type="SAM" id="Phobius"/>
    </source>
</evidence>
<feature type="transmembrane region" description="Helical" evidence="11">
    <location>
        <begin position="40"/>
        <end position="61"/>
    </location>
</feature>
<dbReference type="Pfam" id="PF03083">
    <property type="entry name" value="MtN3_slv"/>
    <property type="match status" value="1"/>
</dbReference>
<keyword evidence="10 11" id="KW-0472">Membrane</keyword>
<evidence type="ECO:0000256" key="9">
    <source>
        <dbReference type="ARBA" id="ARBA00022989"/>
    </source>
</evidence>
<keyword evidence="5" id="KW-1003">Cell membrane</keyword>
<evidence type="ECO:0000313" key="14">
    <source>
        <dbReference type="WBParaSite" id="SBAD_0001319401-mRNA-1"/>
    </source>
</evidence>
<dbReference type="OrthoDB" id="409725at2759"/>
<dbReference type="GO" id="GO:0051119">
    <property type="term" value="F:sugar transmembrane transporter activity"/>
    <property type="evidence" value="ECO:0007669"/>
    <property type="project" value="InterPro"/>
</dbReference>
<reference evidence="12 13" key="2">
    <citation type="submission" date="2018-11" db="EMBL/GenBank/DDBJ databases">
        <authorList>
            <consortium name="Pathogen Informatics"/>
        </authorList>
    </citation>
    <scope>NUCLEOTIDE SEQUENCE [LARGE SCALE GENOMIC DNA]</scope>
</reference>
<evidence type="ECO:0000256" key="4">
    <source>
        <dbReference type="ARBA" id="ARBA00022448"/>
    </source>
</evidence>
<feature type="transmembrane region" description="Helical" evidence="11">
    <location>
        <begin position="67"/>
        <end position="87"/>
    </location>
</feature>
<comment type="similarity">
    <text evidence="2">Belongs to the SWEET sugar transporter family.</text>
</comment>
<dbReference type="PANTHER" id="PTHR10791:SF30">
    <property type="entry name" value="SUGAR TRANSPORTER SWEET1"/>
    <property type="match status" value="1"/>
</dbReference>
<evidence type="ECO:0000256" key="6">
    <source>
        <dbReference type="ARBA" id="ARBA00022597"/>
    </source>
</evidence>
<evidence type="ECO:0000256" key="5">
    <source>
        <dbReference type="ARBA" id="ARBA00022475"/>
    </source>
</evidence>
<name>A0A183JA83_9BILA</name>
<evidence type="ECO:0000256" key="2">
    <source>
        <dbReference type="ARBA" id="ARBA00007809"/>
    </source>
</evidence>
<keyword evidence="4" id="KW-0813">Transport</keyword>
<keyword evidence="13" id="KW-1185">Reference proteome</keyword>
<comment type="subcellular location">
    <subcellularLocation>
        <location evidence="1">Cell membrane</location>
        <topology evidence="1">Multi-pass membrane protein</topology>
    </subcellularLocation>
</comment>
<dbReference type="PANTHER" id="PTHR10791">
    <property type="entry name" value="RAG1-ACTIVATING PROTEIN 1"/>
    <property type="match status" value="1"/>
</dbReference>
<keyword evidence="8" id="KW-0677">Repeat</keyword>